<dbReference type="GO" id="GO:0003677">
    <property type="term" value="F:DNA binding"/>
    <property type="evidence" value="ECO:0007669"/>
    <property type="project" value="UniProtKB-KW"/>
</dbReference>
<evidence type="ECO:0000313" key="7">
    <source>
        <dbReference type="Proteomes" id="UP000270678"/>
    </source>
</evidence>
<keyword evidence="7" id="KW-1185">Reference proteome</keyword>
<feature type="domain" description="HTH lysR-type" evidence="5">
    <location>
        <begin position="6"/>
        <end position="63"/>
    </location>
</feature>
<evidence type="ECO:0000256" key="1">
    <source>
        <dbReference type="ARBA" id="ARBA00009437"/>
    </source>
</evidence>
<dbReference type="SUPFAM" id="SSF53850">
    <property type="entry name" value="Periplasmic binding protein-like II"/>
    <property type="match status" value="1"/>
</dbReference>
<sequence>MKEKKMDTRNITYFMAVFEHLHFTKAAELLGISQPTLSQQIRLLEAEVGMPLFDRIGKKVVATEAGRLLHQYGMKMLQAEMDAKNAIKELLSEKRGTVRLGVLPSDLDFQLVPLFVEFKTLYPETRLQAFSTIFVREEVLAHKVDLGIGLCGPSDKRLVQIPLGSEPYELFVHSASELAKRREITLEEMTQHALVMYPKGYLGRDLVDGVCREQGFELTTVMEVGSASSLLQLVAAGIGATIQPRDLLKQHPEWSDIVSIPISEPAPVRHLELTYYADRFISKAQQQLSEWLIDFFKSRTV</sequence>
<evidence type="ECO:0000256" key="4">
    <source>
        <dbReference type="ARBA" id="ARBA00023163"/>
    </source>
</evidence>
<evidence type="ECO:0000256" key="2">
    <source>
        <dbReference type="ARBA" id="ARBA00023015"/>
    </source>
</evidence>
<proteinExistence type="inferred from homology"/>
<dbReference type="AlphaFoldDB" id="A0A3S9UYS1"/>
<protein>
    <submittedName>
        <fullName evidence="6">LysR family transcriptional regulator</fullName>
    </submittedName>
</protein>
<evidence type="ECO:0000259" key="5">
    <source>
        <dbReference type="PROSITE" id="PS50931"/>
    </source>
</evidence>
<gene>
    <name evidence="6" type="ORF">EI981_14010</name>
</gene>
<reference evidence="7" key="1">
    <citation type="submission" date="2018-12" db="EMBL/GenBank/DDBJ databases">
        <title>Complete genome sequence of Paenibacillus sp. MBLB1234.</title>
        <authorList>
            <person name="Nam Y.-D."/>
            <person name="Kang J."/>
            <person name="Chung W.-H."/>
            <person name="Park Y.S."/>
        </authorList>
    </citation>
    <scope>NUCLEOTIDE SEQUENCE [LARGE SCALE GENOMIC DNA]</scope>
    <source>
        <strain evidence="7">MBLB1234</strain>
    </source>
</reference>
<dbReference type="Gene3D" id="1.10.10.10">
    <property type="entry name" value="Winged helix-like DNA-binding domain superfamily/Winged helix DNA-binding domain"/>
    <property type="match status" value="1"/>
</dbReference>
<dbReference type="Pfam" id="PF03466">
    <property type="entry name" value="LysR_substrate"/>
    <property type="match status" value="1"/>
</dbReference>
<accession>A0A3S9UYS1</accession>
<evidence type="ECO:0000313" key="6">
    <source>
        <dbReference type="EMBL" id="AZS15458.1"/>
    </source>
</evidence>
<dbReference type="InterPro" id="IPR036390">
    <property type="entry name" value="WH_DNA-bd_sf"/>
</dbReference>
<dbReference type="Gene3D" id="3.40.190.290">
    <property type="match status" value="1"/>
</dbReference>
<name>A0A3S9UYS1_9BACL</name>
<dbReference type="SUPFAM" id="SSF46785">
    <property type="entry name" value="Winged helix' DNA-binding domain"/>
    <property type="match status" value="1"/>
</dbReference>
<keyword evidence="2" id="KW-0805">Transcription regulation</keyword>
<dbReference type="KEGG" id="plut:EI981_14010"/>
<dbReference type="CDD" id="cd05466">
    <property type="entry name" value="PBP2_LTTR_substrate"/>
    <property type="match status" value="1"/>
</dbReference>
<comment type="similarity">
    <text evidence="1">Belongs to the LysR transcriptional regulatory family.</text>
</comment>
<dbReference type="InterPro" id="IPR005119">
    <property type="entry name" value="LysR_subst-bd"/>
</dbReference>
<evidence type="ECO:0000256" key="3">
    <source>
        <dbReference type="ARBA" id="ARBA00023125"/>
    </source>
</evidence>
<dbReference type="EMBL" id="CP034346">
    <property type="protein sequence ID" value="AZS15458.1"/>
    <property type="molecule type" value="Genomic_DNA"/>
</dbReference>
<dbReference type="OrthoDB" id="9803735at2"/>
<dbReference type="GO" id="GO:0005829">
    <property type="term" value="C:cytosol"/>
    <property type="evidence" value="ECO:0007669"/>
    <property type="project" value="TreeGrafter"/>
</dbReference>
<organism evidence="6 7">
    <name type="scientific">Paenibacillus lutimineralis</name>
    <dbReference type="NCBI Taxonomy" id="2707005"/>
    <lineage>
        <taxon>Bacteria</taxon>
        <taxon>Bacillati</taxon>
        <taxon>Bacillota</taxon>
        <taxon>Bacilli</taxon>
        <taxon>Bacillales</taxon>
        <taxon>Paenibacillaceae</taxon>
        <taxon>Paenibacillus</taxon>
    </lineage>
</organism>
<keyword evidence="4" id="KW-0804">Transcription</keyword>
<dbReference type="PRINTS" id="PR00039">
    <property type="entry name" value="HTHLYSR"/>
</dbReference>
<dbReference type="InterPro" id="IPR036388">
    <property type="entry name" value="WH-like_DNA-bd_sf"/>
</dbReference>
<dbReference type="RefSeq" id="WP_126999099.1">
    <property type="nucleotide sequence ID" value="NZ_CP034346.1"/>
</dbReference>
<dbReference type="FunFam" id="1.10.10.10:FF:000001">
    <property type="entry name" value="LysR family transcriptional regulator"/>
    <property type="match status" value="1"/>
</dbReference>
<dbReference type="Pfam" id="PF00126">
    <property type="entry name" value="HTH_1"/>
    <property type="match status" value="1"/>
</dbReference>
<dbReference type="InterPro" id="IPR050950">
    <property type="entry name" value="HTH-type_LysR_regulators"/>
</dbReference>
<keyword evidence="3" id="KW-0238">DNA-binding</keyword>
<dbReference type="Proteomes" id="UP000270678">
    <property type="component" value="Chromosome"/>
</dbReference>
<dbReference type="InterPro" id="IPR000847">
    <property type="entry name" value="LysR_HTH_N"/>
</dbReference>
<dbReference type="PANTHER" id="PTHR30419">
    <property type="entry name" value="HTH-TYPE TRANSCRIPTIONAL REGULATOR YBHD"/>
    <property type="match status" value="1"/>
</dbReference>
<dbReference type="GO" id="GO:0003700">
    <property type="term" value="F:DNA-binding transcription factor activity"/>
    <property type="evidence" value="ECO:0007669"/>
    <property type="project" value="InterPro"/>
</dbReference>
<dbReference type="PROSITE" id="PS50931">
    <property type="entry name" value="HTH_LYSR"/>
    <property type="match status" value="1"/>
</dbReference>